<name>A0A1I6T4A0_9BACI</name>
<feature type="domain" description="Transposase (putative) YhgA-like" evidence="2">
    <location>
        <begin position="8"/>
        <end position="212"/>
    </location>
</feature>
<gene>
    <name evidence="4" type="ORF">SAMN05421668_11256</name>
</gene>
<dbReference type="Pfam" id="PF14261">
    <property type="entry name" value="DUF4351"/>
    <property type="match status" value="1"/>
</dbReference>
<dbReference type="NCBIfam" id="TIGR01784">
    <property type="entry name" value="T_den_put_tspse"/>
    <property type="match status" value="1"/>
</dbReference>
<evidence type="ECO:0008006" key="6">
    <source>
        <dbReference type="Google" id="ProtNLM"/>
    </source>
</evidence>
<accession>A0A1I6T4A0</accession>
<dbReference type="InterPro" id="IPR010106">
    <property type="entry name" value="RpnA"/>
</dbReference>
<protein>
    <recommendedName>
        <fullName evidence="6">Transposase (putative) YhgA-like domain-containing protein</fullName>
    </recommendedName>
</protein>
<dbReference type="PANTHER" id="PTHR34611">
    <property type="match status" value="1"/>
</dbReference>
<dbReference type="InterPro" id="IPR006842">
    <property type="entry name" value="Transposase_31"/>
</dbReference>
<reference evidence="4 5" key="1">
    <citation type="submission" date="2016-10" db="EMBL/GenBank/DDBJ databases">
        <authorList>
            <person name="de Groot N.N."/>
        </authorList>
    </citation>
    <scope>NUCLEOTIDE SEQUENCE [LARGE SCALE GENOMIC DNA]</scope>
    <source>
        <strain evidence="4 5">DSM 17074</strain>
    </source>
</reference>
<evidence type="ECO:0000256" key="1">
    <source>
        <dbReference type="ARBA" id="ARBA00009787"/>
    </source>
</evidence>
<feature type="domain" description="DUF4351" evidence="3">
    <location>
        <begin position="270"/>
        <end position="328"/>
    </location>
</feature>
<dbReference type="GO" id="GO:1990238">
    <property type="term" value="F:double-stranded DNA endonuclease activity"/>
    <property type="evidence" value="ECO:0007669"/>
    <property type="project" value="TreeGrafter"/>
</dbReference>
<comment type="similarity">
    <text evidence="1">Belongs to the Rpn/YhgA-like nuclease family.</text>
</comment>
<dbReference type="Proteomes" id="UP000199139">
    <property type="component" value="Unassembled WGS sequence"/>
</dbReference>
<evidence type="ECO:0000313" key="5">
    <source>
        <dbReference type="Proteomes" id="UP000199139"/>
    </source>
</evidence>
<organism evidence="4 5">
    <name type="scientific">Halolactibacillus miurensis</name>
    <dbReference type="NCBI Taxonomy" id="306541"/>
    <lineage>
        <taxon>Bacteria</taxon>
        <taxon>Bacillati</taxon>
        <taxon>Bacillota</taxon>
        <taxon>Bacilli</taxon>
        <taxon>Bacillales</taxon>
        <taxon>Bacillaceae</taxon>
        <taxon>Halolactibacillus</taxon>
    </lineage>
</organism>
<dbReference type="InterPro" id="IPR051699">
    <property type="entry name" value="Rpn/YhgA-like_nuclease"/>
</dbReference>
<evidence type="ECO:0000259" key="2">
    <source>
        <dbReference type="Pfam" id="PF04754"/>
    </source>
</evidence>
<dbReference type="AlphaFoldDB" id="A0A1I6T4A0"/>
<evidence type="ECO:0000313" key="4">
    <source>
        <dbReference type="EMBL" id="SFS83973.1"/>
    </source>
</evidence>
<sequence>MANIHVQNPHDKLFKETFRHTDVTKDFVTYYLPAHIVEQIDVNTIEPQKDSFITKDLEEVFSDLLFKVNIHNEEGYLYLLFEHKSYQSPNIAVQLLKYMVKIWDRQHHRKDADTLPLILPLVIYHGKQTWHAGQSLGDVVKGYDTLTDDMKRYVPNYHYLLFDVSTYQDEQIKGVAQLKILFTVWRNLYTKNPADLKESIYQAAKALNTLDEKASGIAYFETLMRYIFNVSDAFTKNDIRDIVKILEQAYPWGSDVMKTIADVLREEGKEEGKQEGIAKTLLTFLSQKIEYLPEETKNKLRQLDDQTLETMVNDFHQIETVDDLNKYL</sequence>
<dbReference type="EMBL" id="FPAI01000012">
    <property type="protein sequence ID" value="SFS83973.1"/>
    <property type="molecule type" value="Genomic_DNA"/>
</dbReference>
<dbReference type="Pfam" id="PF04754">
    <property type="entry name" value="Transposase_31"/>
    <property type="match status" value="1"/>
</dbReference>
<proteinExistence type="inferred from homology"/>
<evidence type="ECO:0000259" key="3">
    <source>
        <dbReference type="Pfam" id="PF14261"/>
    </source>
</evidence>
<dbReference type="RefSeq" id="WP_218161156.1">
    <property type="nucleotide sequence ID" value="NZ_FPAI01000012.1"/>
</dbReference>
<dbReference type="GO" id="GO:0006310">
    <property type="term" value="P:DNA recombination"/>
    <property type="evidence" value="ECO:0007669"/>
    <property type="project" value="TreeGrafter"/>
</dbReference>
<dbReference type="InterPro" id="IPR025587">
    <property type="entry name" value="DUF4351"/>
</dbReference>
<dbReference type="PANTHER" id="PTHR34611:SF2">
    <property type="entry name" value="INACTIVE RECOMBINATION-PROMOTING NUCLEASE-LIKE PROTEIN RPNE-RELATED"/>
    <property type="match status" value="1"/>
</dbReference>